<organism evidence="3 4">
    <name type="scientific">Paenibacillus monticola</name>
    <dbReference type="NCBI Taxonomy" id="2666075"/>
    <lineage>
        <taxon>Bacteria</taxon>
        <taxon>Bacillati</taxon>
        <taxon>Bacillota</taxon>
        <taxon>Bacilli</taxon>
        <taxon>Bacillales</taxon>
        <taxon>Paenibacillaceae</taxon>
        <taxon>Paenibacillus</taxon>
    </lineage>
</organism>
<dbReference type="PANTHER" id="PTHR43569">
    <property type="entry name" value="AMIDOHYDROLASE"/>
    <property type="match status" value="1"/>
</dbReference>
<dbReference type="InterPro" id="IPR032466">
    <property type="entry name" value="Metal_Hydrolase"/>
</dbReference>
<dbReference type="Proteomes" id="UP000463051">
    <property type="component" value="Unassembled WGS sequence"/>
</dbReference>
<dbReference type="RefSeq" id="WP_154121972.1">
    <property type="nucleotide sequence ID" value="NZ_WJXB01000014.1"/>
</dbReference>
<sequence>MRIDSHQHFWRIERGDYGWITPELPLLYRDYLPEHLLPHLEKHGIDGSIVVQAAPTLAETEYILSLSDQSERVVGVVGWLDLTDPAYREHYMRFSKHPKFLGVRLMIQELEDANVILEPAYMEAVKWLADRNSCVDLLVTANQLGPVVKLLERVPHLRCVMDHIAKPPIANGVWEPWSSQLSEIATYSNVYCKLSGMVTEADPDSWQEADFLPYIRHVLHCFGSERVMFGSDWPVCLLSASYDEVMEVLERGLPDEYTQEKREALFGRNAADFYRLL</sequence>
<comment type="similarity">
    <text evidence="1">Belongs to the metallo-dependent hydrolases superfamily.</text>
</comment>
<dbReference type="InterPro" id="IPR006680">
    <property type="entry name" value="Amidohydro-rel"/>
</dbReference>
<comment type="caution">
    <text evidence="3">The sequence shown here is derived from an EMBL/GenBank/DDBJ whole genome shotgun (WGS) entry which is preliminary data.</text>
</comment>
<keyword evidence="4" id="KW-1185">Reference proteome</keyword>
<dbReference type="SUPFAM" id="SSF51556">
    <property type="entry name" value="Metallo-dependent hydrolases"/>
    <property type="match status" value="1"/>
</dbReference>
<proteinExistence type="inferred from homology"/>
<dbReference type="GO" id="GO:0016787">
    <property type="term" value="F:hydrolase activity"/>
    <property type="evidence" value="ECO:0007669"/>
    <property type="project" value="UniProtKB-KW"/>
</dbReference>
<dbReference type="InterPro" id="IPR052350">
    <property type="entry name" value="Metallo-dep_Lactonases"/>
</dbReference>
<name>A0A7X2HBP1_9BACL</name>
<evidence type="ECO:0000313" key="3">
    <source>
        <dbReference type="EMBL" id="MRN56463.1"/>
    </source>
</evidence>
<dbReference type="AlphaFoldDB" id="A0A7X2HBP1"/>
<dbReference type="Gene3D" id="3.20.20.140">
    <property type="entry name" value="Metal-dependent hydrolases"/>
    <property type="match status" value="1"/>
</dbReference>
<reference evidence="3 4" key="1">
    <citation type="submission" date="2019-11" db="EMBL/GenBank/DDBJ databases">
        <title>Paenibacillus monticola sp. nov., a novel PGPR strain isolated from mountain sample in China.</title>
        <authorList>
            <person name="Zhao Q."/>
            <person name="Li H.-P."/>
            <person name="Zhang J.-L."/>
        </authorList>
    </citation>
    <scope>NUCLEOTIDE SEQUENCE [LARGE SCALE GENOMIC DNA]</scope>
    <source>
        <strain evidence="3 4">LC-T2</strain>
    </source>
</reference>
<accession>A0A7X2HBP1</accession>
<protein>
    <submittedName>
        <fullName evidence="3">Amidohydrolase family protein</fullName>
    </submittedName>
</protein>
<evidence type="ECO:0000259" key="2">
    <source>
        <dbReference type="Pfam" id="PF04909"/>
    </source>
</evidence>
<evidence type="ECO:0000313" key="4">
    <source>
        <dbReference type="Proteomes" id="UP000463051"/>
    </source>
</evidence>
<gene>
    <name evidence="3" type="ORF">GJB61_26230</name>
</gene>
<feature type="domain" description="Amidohydrolase-related" evidence="2">
    <location>
        <begin position="3"/>
        <end position="276"/>
    </location>
</feature>
<dbReference type="Pfam" id="PF04909">
    <property type="entry name" value="Amidohydro_2"/>
    <property type="match status" value="1"/>
</dbReference>
<keyword evidence="3" id="KW-0378">Hydrolase</keyword>
<dbReference type="EMBL" id="WJXB01000014">
    <property type="protein sequence ID" value="MRN56463.1"/>
    <property type="molecule type" value="Genomic_DNA"/>
</dbReference>
<dbReference type="PANTHER" id="PTHR43569:SF2">
    <property type="entry name" value="AMIDOHYDROLASE-RELATED DOMAIN-CONTAINING PROTEIN"/>
    <property type="match status" value="1"/>
</dbReference>
<evidence type="ECO:0000256" key="1">
    <source>
        <dbReference type="ARBA" id="ARBA00038310"/>
    </source>
</evidence>